<dbReference type="PANTHER" id="PTHR22734:SF3">
    <property type="entry name" value="RIBOSOME PRODUCTION FACTOR 1"/>
    <property type="match status" value="1"/>
</dbReference>
<evidence type="ECO:0000259" key="2">
    <source>
        <dbReference type="PROSITE" id="PS50833"/>
    </source>
</evidence>
<keyword evidence="4" id="KW-1185">Reference proteome</keyword>
<sequence>MSLTEEDAKWEDMEVKEETDIIRCKRSTVQFPTESKISNIKNKHVRVQQFQKAKKEQRKVKKEAKKLRKTEDGPKSVPQTIDSLRVKDETTVTNLEDEENELIRDDLEKDEFNDYYKQSYEPKVLITYADNPMRKTRIFGRELTRIIPNSISLYRNRSGVKKIVKSATKKGYSDVLVVNENRKEPDGLLVIHLPNGPTAHFKISNVHITTELRKNHKDITAHRPEVILNNFTTRLGFTVSRMLGALFHYDPEFIGQRAVTFHNQRDFIFFRHYRYGFDAEGKKAKLKELGPRFTLKLRSLQKGTYDGKYGQYEWIKDGRRHTMEISRRKFDL</sequence>
<feature type="domain" description="Brix" evidence="2">
    <location>
        <begin position="122"/>
        <end position="306"/>
    </location>
</feature>
<gene>
    <name evidence="3" type="ORF">ABEB36_001945</name>
</gene>
<dbReference type="PANTHER" id="PTHR22734">
    <property type="entry name" value="U3 SMALL NUCLEOLAR RIBONUCLEOPROTEIN PROTEIN IMP4"/>
    <property type="match status" value="1"/>
</dbReference>
<organism evidence="3 4">
    <name type="scientific">Hypothenemus hampei</name>
    <name type="common">Coffee berry borer</name>
    <dbReference type="NCBI Taxonomy" id="57062"/>
    <lineage>
        <taxon>Eukaryota</taxon>
        <taxon>Metazoa</taxon>
        <taxon>Ecdysozoa</taxon>
        <taxon>Arthropoda</taxon>
        <taxon>Hexapoda</taxon>
        <taxon>Insecta</taxon>
        <taxon>Pterygota</taxon>
        <taxon>Neoptera</taxon>
        <taxon>Endopterygota</taxon>
        <taxon>Coleoptera</taxon>
        <taxon>Polyphaga</taxon>
        <taxon>Cucujiformia</taxon>
        <taxon>Curculionidae</taxon>
        <taxon>Scolytinae</taxon>
        <taxon>Hypothenemus</taxon>
    </lineage>
</organism>
<dbReference type="EMBL" id="JBDJPC010000001">
    <property type="protein sequence ID" value="KAL1518303.1"/>
    <property type="molecule type" value="Genomic_DNA"/>
</dbReference>
<name>A0ABD1FI57_HYPHA</name>
<accession>A0ABD1FI57</accession>
<dbReference type="InterPro" id="IPR044281">
    <property type="entry name" value="IMP4/RPF1"/>
</dbReference>
<reference evidence="3 4" key="1">
    <citation type="submission" date="2024-05" db="EMBL/GenBank/DDBJ databases">
        <title>Genetic variation in Jamaican populations of the coffee berry borer (Hypothenemus hampei).</title>
        <authorList>
            <person name="Errbii M."/>
            <person name="Myrie A."/>
        </authorList>
    </citation>
    <scope>NUCLEOTIDE SEQUENCE [LARGE SCALE GENOMIC DNA]</scope>
    <source>
        <strain evidence="3">JA-Hopewell-2020-01-JO</strain>
        <tissue evidence="3">Whole body</tissue>
    </source>
</reference>
<dbReference type="PROSITE" id="PS50833">
    <property type="entry name" value="BRIX"/>
    <property type="match status" value="1"/>
</dbReference>
<evidence type="ECO:0000256" key="1">
    <source>
        <dbReference type="SAM" id="MobiDB-lite"/>
    </source>
</evidence>
<proteinExistence type="predicted"/>
<comment type="caution">
    <text evidence="3">The sequence shown here is derived from an EMBL/GenBank/DDBJ whole genome shotgun (WGS) entry which is preliminary data.</text>
</comment>
<feature type="region of interest" description="Disordered" evidence="1">
    <location>
        <begin position="51"/>
        <end position="79"/>
    </location>
</feature>
<dbReference type="FunFam" id="3.40.50.10480:FF:000002">
    <property type="entry name" value="Ribosome production factor 1"/>
    <property type="match status" value="1"/>
</dbReference>
<dbReference type="Gene3D" id="3.40.50.10480">
    <property type="entry name" value="Probable brix-domain ribosomal biogenesis protein"/>
    <property type="match status" value="1"/>
</dbReference>
<dbReference type="Pfam" id="PF04427">
    <property type="entry name" value="Brix"/>
    <property type="match status" value="1"/>
</dbReference>
<feature type="compositionally biased region" description="Basic residues" evidence="1">
    <location>
        <begin position="55"/>
        <end position="68"/>
    </location>
</feature>
<dbReference type="SMART" id="SM00879">
    <property type="entry name" value="Brix"/>
    <property type="match status" value="1"/>
</dbReference>
<protein>
    <recommendedName>
        <fullName evidence="2">Brix domain-containing protein</fullName>
    </recommendedName>
</protein>
<dbReference type="Proteomes" id="UP001566132">
    <property type="component" value="Unassembled WGS sequence"/>
</dbReference>
<dbReference type="InterPro" id="IPR007109">
    <property type="entry name" value="Brix"/>
</dbReference>
<evidence type="ECO:0000313" key="3">
    <source>
        <dbReference type="EMBL" id="KAL1518303.1"/>
    </source>
</evidence>
<evidence type="ECO:0000313" key="4">
    <source>
        <dbReference type="Proteomes" id="UP001566132"/>
    </source>
</evidence>
<dbReference type="AlphaFoldDB" id="A0ABD1FI57"/>
<dbReference type="SUPFAM" id="SSF52954">
    <property type="entry name" value="Class II aaRS ABD-related"/>
    <property type="match status" value="1"/>
</dbReference>